<evidence type="ECO:0000256" key="7">
    <source>
        <dbReference type="ARBA" id="ARBA00023040"/>
    </source>
</evidence>
<dbReference type="GeneID" id="129324151"/>
<dbReference type="InterPro" id="IPR017452">
    <property type="entry name" value="GPCR_Rhodpsn_7TM"/>
</dbReference>
<keyword evidence="3 12" id="KW-0919">Taste</keyword>
<accession>A0AA97KR21</accession>
<evidence type="ECO:0000256" key="11">
    <source>
        <dbReference type="RuleBase" id="RU004423"/>
    </source>
</evidence>
<evidence type="ECO:0000256" key="13">
    <source>
        <dbReference type="SAM" id="Phobius"/>
    </source>
</evidence>
<protein>
    <recommendedName>
        <fullName evidence="12">Taste receptor type 2</fullName>
    </recommendedName>
</protein>
<feature type="transmembrane region" description="Helical" evidence="13">
    <location>
        <begin position="20"/>
        <end position="39"/>
    </location>
</feature>
<evidence type="ECO:0000256" key="12">
    <source>
        <dbReference type="RuleBase" id="RU004424"/>
    </source>
</evidence>
<sequence length="312" mass="35037">MENQLFPEMVLYTVCSALELFAGIIVNGCIAVVLGIEWVRSRKLSSCDTIILSLALSRFCLQFAITLDSFVIQLDAEIFGHCVTLGIIAAFWMFSNHASLCFQACLSVFYFVKIADFTQSLFVRLKLGISKLVPWLLFSSFLYSLVTAVPLIMLSYIFSRNLTNNTSNNRAVALCKKKMSTILYLFYTTASIVPLMLFMASSSLLIISLWRHTRRMKQSSNQFSKPSCQAHKAAVKNVVLFLVIYMIYFVLTANLLFSPSLSDMTWTISLRAIVTATYPFIHSIALILSNTKLKQILGKMLHSGTVSFVRGI</sequence>
<feature type="transmembrane region" description="Helical" evidence="13">
    <location>
        <begin position="132"/>
        <end position="158"/>
    </location>
</feature>
<dbReference type="AlphaFoldDB" id="A0AA97KR21"/>
<feature type="transmembrane region" description="Helical" evidence="13">
    <location>
        <begin position="78"/>
        <end position="111"/>
    </location>
</feature>
<dbReference type="PANTHER" id="PTHR11394:SF47">
    <property type="entry name" value="TASTE RECEPTOR TYPE 2 MEMBER 40"/>
    <property type="match status" value="1"/>
</dbReference>
<dbReference type="GO" id="GO:0004930">
    <property type="term" value="F:G protein-coupled receptor activity"/>
    <property type="evidence" value="ECO:0007669"/>
    <property type="project" value="UniProtKB-KW"/>
</dbReference>
<dbReference type="Pfam" id="PF05296">
    <property type="entry name" value="TAS2R"/>
    <property type="match status" value="1"/>
</dbReference>
<evidence type="ECO:0000256" key="1">
    <source>
        <dbReference type="ARBA" id="ARBA00004141"/>
    </source>
</evidence>
<feature type="transmembrane region" description="Helical" evidence="13">
    <location>
        <begin position="51"/>
        <end position="72"/>
    </location>
</feature>
<keyword evidence="6 13" id="KW-1133">Transmembrane helix</keyword>
<feature type="transmembrane region" description="Helical" evidence="13">
    <location>
        <begin position="269"/>
        <end position="289"/>
    </location>
</feature>
<comment type="similarity">
    <text evidence="2 11">Belongs to the G-protein coupled receptor T2R family.</text>
</comment>
<dbReference type="RefSeq" id="XP_054827161.1">
    <property type="nucleotide sequence ID" value="XM_054971186.1"/>
</dbReference>
<dbReference type="GO" id="GO:0016020">
    <property type="term" value="C:membrane"/>
    <property type="evidence" value="ECO:0007669"/>
    <property type="project" value="UniProtKB-SubCell"/>
</dbReference>
<keyword evidence="5 12" id="KW-0812">Transmembrane</keyword>
<dbReference type="KEGG" id="emc:129324151"/>
<feature type="transmembrane region" description="Helical" evidence="13">
    <location>
        <begin position="238"/>
        <end position="257"/>
    </location>
</feature>
<dbReference type="CDD" id="cd13950">
    <property type="entry name" value="7tm_TAS2R"/>
    <property type="match status" value="1"/>
</dbReference>
<dbReference type="GO" id="GO:0033038">
    <property type="term" value="F:bitter taste receptor activity"/>
    <property type="evidence" value="ECO:0007669"/>
    <property type="project" value="InterPro"/>
</dbReference>
<feature type="domain" description="G-protein coupled receptors family 1 profile" evidence="14">
    <location>
        <begin position="28"/>
        <end position="282"/>
    </location>
</feature>
<dbReference type="PANTHER" id="PTHR11394">
    <property type="entry name" value="TASTE RECEPTOR TYPE 2"/>
    <property type="match status" value="1"/>
</dbReference>
<evidence type="ECO:0000256" key="8">
    <source>
        <dbReference type="ARBA" id="ARBA00023136"/>
    </source>
</evidence>
<dbReference type="SUPFAM" id="SSF81321">
    <property type="entry name" value="Family A G protein-coupled receptor-like"/>
    <property type="match status" value="1"/>
</dbReference>
<evidence type="ECO:0000256" key="5">
    <source>
        <dbReference type="ARBA" id="ARBA00022692"/>
    </source>
</evidence>
<dbReference type="Proteomes" id="UP001190640">
    <property type="component" value="Chromosome 1"/>
</dbReference>
<evidence type="ECO:0000313" key="15">
    <source>
        <dbReference type="Proteomes" id="UP001190640"/>
    </source>
</evidence>
<evidence type="ECO:0000256" key="4">
    <source>
        <dbReference type="ARBA" id="ARBA00022606"/>
    </source>
</evidence>
<dbReference type="Gene3D" id="1.20.1070.10">
    <property type="entry name" value="Rhodopsin 7-helix transmembrane proteins"/>
    <property type="match status" value="1"/>
</dbReference>
<reference evidence="16" key="1">
    <citation type="submission" date="2025-08" db="UniProtKB">
        <authorList>
            <consortium name="RefSeq"/>
        </authorList>
    </citation>
    <scope>IDENTIFICATION</scope>
    <source>
        <tissue evidence="16">Blood</tissue>
    </source>
</reference>
<keyword evidence="4 12" id="KW-0716">Sensory transduction</keyword>
<dbReference type="FunFam" id="1.20.1070.10:FF:000055">
    <property type="entry name" value="Taste receptor type 2"/>
    <property type="match status" value="1"/>
</dbReference>
<proteinExistence type="inferred from homology"/>
<organism evidence="15 16">
    <name type="scientific">Eublepharis macularius</name>
    <name type="common">Leopard gecko</name>
    <name type="synonym">Cyrtodactylus macularius</name>
    <dbReference type="NCBI Taxonomy" id="481883"/>
    <lineage>
        <taxon>Eukaryota</taxon>
        <taxon>Metazoa</taxon>
        <taxon>Chordata</taxon>
        <taxon>Craniata</taxon>
        <taxon>Vertebrata</taxon>
        <taxon>Euteleostomi</taxon>
        <taxon>Lepidosauria</taxon>
        <taxon>Squamata</taxon>
        <taxon>Bifurcata</taxon>
        <taxon>Gekkota</taxon>
        <taxon>Eublepharidae</taxon>
        <taxon>Eublepharinae</taxon>
        <taxon>Eublepharis</taxon>
    </lineage>
</organism>
<evidence type="ECO:0000256" key="9">
    <source>
        <dbReference type="ARBA" id="ARBA00023170"/>
    </source>
</evidence>
<name>A0AA97KR21_EUBMA</name>
<evidence type="ECO:0000256" key="10">
    <source>
        <dbReference type="ARBA" id="ARBA00023224"/>
    </source>
</evidence>
<keyword evidence="8 12" id="KW-0472">Membrane</keyword>
<gene>
    <name evidence="16" type="primary">LOC129324151</name>
</gene>
<keyword evidence="9 12" id="KW-0675">Receptor</keyword>
<feature type="transmembrane region" description="Helical" evidence="13">
    <location>
        <begin position="184"/>
        <end position="210"/>
    </location>
</feature>
<evidence type="ECO:0000259" key="14">
    <source>
        <dbReference type="PROSITE" id="PS50262"/>
    </source>
</evidence>
<dbReference type="PROSITE" id="PS50262">
    <property type="entry name" value="G_PROTEIN_RECEP_F1_2"/>
    <property type="match status" value="1"/>
</dbReference>
<keyword evidence="7 12" id="KW-0297">G-protein coupled receptor</keyword>
<comment type="subcellular location">
    <subcellularLocation>
        <location evidence="1 12">Membrane</location>
        <topology evidence="1 12">Multi-pass membrane protein</topology>
    </subcellularLocation>
</comment>
<keyword evidence="10 12" id="KW-0807">Transducer</keyword>
<evidence type="ECO:0000256" key="3">
    <source>
        <dbReference type="ARBA" id="ARBA00022480"/>
    </source>
</evidence>
<evidence type="ECO:0000256" key="6">
    <source>
        <dbReference type="ARBA" id="ARBA00022989"/>
    </source>
</evidence>
<evidence type="ECO:0000313" key="16">
    <source>
        <dbReference type="RefSeq" id="XP_054827161.1"/>
    </source>
</evidence>
<evidence type="ECO:0000256" key="2">
    <source>
        <dbReference type="ARBA" id="ARBA00007376"/>
    </source>
</evidence>
<dbReference type="InterPro" id="IPR007960">
    <property type="entry name" value="TAS2R"/>
</dbReference>
<keyword evidence="15" id="KW-1185">Reference proteome</keyword>